<keyword evidence="1" id="KW-0175">Coiled coil</keyword>
<evidence type="ECO:0000256" key="1">
    <source>
        <dbReference type="SAM" id="Coils"/>
    </source>
</evidence>
<evidence type="ECO:0000313" key="3">
    <source>
        <dbReference type="Proteomes" id="UP001470230"/>
    </source>
</evidence>
<organism evidence="2 3">
    <name type="scientific">Tritrichomonas musculus</name>
    <dbReference type="NCBI Taxonomy" id="1915356"/>
    <lineage>
        <taxon>Eukaryota</taxon>
        <taxon>Metamonada</taxon>
        <taxon>Parabasalia</taxon>
        <taxon>Tritrichomonadida</taxon>
        <taxon>Tritrichomonadidae</taxon>
        <taxon>Tritrichomonas</taxon>
    </lineage>
</organism>
<comment type="caution">
    <text evidence="2">The sequence shown here is derived from an EMBL/GenBank/DDBJ whole genome shotgun (WGS) entry which is preliminary data.</text>
</comment>
<dbReference type="EMBL" id="JAPFFF010000014">
    <property type="protein sequence ID" value="KAK8870984.1"/>
    <property type="molecule type" value="Genomic_DNA"/>
</dbReference>
<protein>
    <submittedName>
        <fullName evidence="2">Uncharacterized protein</fullName>
    </submittedName>
</protein>
<evidence type="ECO:0000313" key="2">
    <source>
        <dbReference type="EMBL" id="KAK8870984.1"/>
    </source>
</evidence>
<accession>A0ABR2IZL1</accession>
<reference evidence="2 3" key="1">
    <citation type="submission" date="2024-04" db="EMBL/GenBank/DDBJ databases">
        <title>Tritrichomonas musculus Genome.</title>
        <authorList>
            <person name="Alves-Ferreira E."/>
            <person name="Grigg M."/>
            <person name="Lorenzi H."/>
            <person name="Galac M."/>
        </authorList>
    </citation>
    <scope>NUCLEOTIDE SEQUENCE [LARGE SCALE GENOMIC DNA]</scope>
    <source>
        <strain evidence="2 3">EAF2021</strain>
    </source>
</reference>
<keyword evidence="3" id="KW-1185">Reference proteome</keyword>
<name>A0ABR2IZL1_9EUKA</name>
<gene>
    <name evidence="2" type="ORF">M9Y10_008897</name>
</gene>
<feature type="coiled-coil region" evidence="1">
    <location>
        <begin position="72"/>
        <end position="163"/>
    </location>
</feature>
<dbReference type="Proteomes" id="UP001470230">
    <property type="component" value="Unassembled WGS sequence"/>
</dbReference>
<proteinExistence type="predicted"/>
<sequence>MSSKKEALAFELWKQKETERCREIQRQDMKIFIDKIASQWSTQQSRVSKEWEQKETEIMDGFNKLGNLICECRSAVAERQTLEKQLKTLEIEKDSLKKGPSDKDRQERLVRINGLRIEIQKLEDELTKTDAELRAANEGKNRYKRLLLEANKVVHEMEEEENRRKQRRQCRKLPQ</sequence>